<comment type="caution">
    <text evidence="7">The sequence shown here is derived from an EMBL/GenBank/DDBJ whole genome shotgun (WGS) entry which is preliminary data.</text>
</comment>
<keyword evidence="4 5" id="KW-0472">Membrane</keyword>
<dbReference type="GO" id="GO:0016874">
    <property type="term" value="F:ligase activity"/>
    <property type="evidence" value="ECO:0007669"/>
    <property type="project" value="UniProtKB-KW"/>
</dbReference>
<dbReference type="RefSeq" id="WP_311580726.1">
    <property type="nucleotide sequence ID" value="NZ_JAVRIF010000004.1"/>
</dbReference>
<dbReference type="PROSITE" id="PS51257">
    <property type="entry name" value="PROKAR_LIPOPROTEIN"/>
    <property type="match status" value="1"/>
</dbReference>
<dbReference type="InterPro" id="IPR051533">
    <property type="entry name" value="WaaL-like"/>
</dbReference>
<protein>
    <submittedName>
        <fullName evidence="7">O-antigen ligase family protein</fullName>
    </submittedName>
</protein>
<reference evidence="7 8" key="1">
    <citation type="submission" date="2023-09" db="EMBL/GenBank/DDBJ databases">
        <authorList>
            <person name="Rey-Velasco X."/>
        </authorList>
    </citation>
    <scope>NUCLEOTIDE SEQUENCE [LARGE SCALE GENOMIC DNA]</scope>
    <source>
        <strain evidence="7 8">W431</strain>
    </source>
</reference>
<feature type="transmembrane region" description="Helical" evidence="5">
    <location>
        <begin position="121"/>
        <end position="138"/>
    </location>
</feature>
<feature type="transmembrane region" description="Helical" evidence="5">
    <location>
        <begin position="319"/>
        <end position="340"/>
    </location>
</feature>
<name>A0ABU3A0U8_9GAMM</name>
<evidence type="ECO:0000256" key="3">
    <source>
        <dbReference type="ARBA" id="ARBA00022989"/>
    </source>
</evidence>
<dbReference type="PANTHER" id="PTHR37422">
    <property type="entry name" value="TEICHURONIC ACID BIOSYNTHESIS PROTEIN TUAE"/>
    <property type="match status" value="1"/>
</dbReference>
<feature type="transmembrane region" description="Helical" evidence="5">
    <location>
        <begin position="198"/>
        <end position="216"/>
    </location>
</feature>
<feature type="transmembrane region" description="Helical" evidence="5">
    <location>
        <begin position="64"/>
        <end position="80"/>
    </location>
</feature>
<keyword evidence="2 5" id="KW-0812">Transmembrane</keyword>
<keyword evidence="7" id="KW-0436">Ligase</keyword>
<dbReference type="InterPro" id="IPR007016">
    <property type="entry name" value="O-antigen_ligase-rel_domated"/>
</dbReference>
<proteinExistence type="predicted"/>
<evidence type="ECO:0000313" key="8">
    <source>
        <dbReference type="Proteomes" id="UP001266357"/>
    </source>
</evidence>
<evidence type="ECO:0000256" key="4">
    <source>
        <dbReference type="ARBA" id="ARBA00023136"/>
    </source>
</evidence>
<comment type="subcellular location">
    <subcellularLocation>
        <location evidence="1">Membrane</location>
        <topology evidence="1">Multi-pass membrane protein</topology>
    </subcellularLocation>
</comment>
<keyword evidence="8" id="KW-1185">Reference proteome</keyword>
<feature type="transmembrane region" description="Helical" evidence="5">
    <location>
        <begin position="418"/>
        <end position="436"/>
    </location>
</feature>
<feature type="domain" description="O-antigen ligase-related" evidence="6">
    <location>
        <begin position="206"/>
        <end position="325"/>
    </location>
</feature>
<feature type="transmembrane region" description="Helical" evidence="5">
    <location>
        <begin position="176"/>
        <end position="191"/>
    </location>
</feature>
<sequence>MRRHTVDISPKASSFGFFFLVIYSCLVFIRPHEWSWLTIDFPFIRTMLIITFIAYLASVKPKNTSIHVTVLFLLLFVMLMSELRNGRLSYSFPVLMDFLSTAIIPYLLFTGFLISYERHVVIMKVMIIAALFMVYNGYTQVISIDGVGWVSSTDFRSDMDGLQARYVGFLNDPNDMGMFLVMCLPFSYFLAKNSRNAFSKYFYICTLILVLTGIYWSQSRGSILGALVVLASFFYIKYGKVKTFFLSMVSLPIIVVVLSKFRTISTEDASANARIEAWYQGILMFKYRPIVGVGKDSFLEHHYKTAHNSYVLIMSELGALGYILWTFLLISTFFILNKIIHLNVDSLNPKHELIKKEKDLALFCIVGLLGYLSTAFFISRSYVIILYIFMALCMSIFFRLCTLEVIDKSELVKLSPKSFIYGSMSLIVLYFVIRLLL</sequence>
<feature type="transmembrane region" description="Helical" evidence="5">
    <location>
        <begin position="222"/>
        <end position="238"/>
    </location>
</feature>
<feature type="transmembrane region" description="Helical" evidence="5">
    <location>
        <begin position="35"/>
        <end position="57"/>
    </location>
</feature>
<dbReference type="Pfam" id="PF04932">
    <property type="entry name" value="Wzy_C"/>
    <property type="match status" value="1"/>
</dbReference>
<evidence type="ECO:0000313" key="7">
    <source>
        <dbReference type="EMBL" id="MDT0603804.1"/>
    </source>
</evidence>
<evidence type="ECO:0000259" key="6">
    <source>
        <dbReference type="Pfam" id="PF04932"/>
    </source>
</evidence>
<evidence type="ECO:0000256" key="1">
    <source>
        <dbReference type="ARBA" id="ARBA00004141"/>
    </source>
</evidence>
<dbReference type="EMBL" id="JAVRIF010000004">
    <property type="protein sequence ID" value="MDT0603804.1"/>
    <property type="molecule type" value="Genomic_DNA"/>
</dbReference>
<feature type="transmembrane region" description="Helical" evidence="5">
    <location>
        <begin position="245"/>
        <end position="264"/>
    </location>
</feature>
<accession>A0ABU3A0U8</accession>
<dbReference type="Proteomes" id="UP001266357">
    <property type="component" value="Unassembled WGS sequence"/>
</dbReference>
<organism evidence="7 8">
    <name type="scientific">Thalassotalea castellviae</name>
    <dbReference type="NCBI Taxonomy" id="3075612"/>
    <lineage>
        <taxon>Bacteria</taxon>
        <taxon>Pseudomonadati</taxon>
        <taxon>Pseudomonadota</taxon>
        <taxon>Gammaproteobacteria</taxon>
        <taxon>Alteromonadales</taxon>
        <taxon>Colwelliaceae</taxon>
        <taxon>Thalassotalea</taxon>
    </lineage>
</organism>
<evidence type="ECO:0000256" key="2">
    <source>
        <dbReference type="ARBA" id="ARBA00022692"/>
    </source>
</evidence>
<feature type="transmembrane region" description="Helical" evidence="5">
    <location>
        <begin position="360"/>
        <end position="378"/>
    </location>
</feature>
<feature type="transmembrane region" description="Helical" evidence="5">
    <location>
        <begin position="92"/>
        <end position="114"/>
    </location>
</feature>
<feature type="transmembrane region" description="Helical" evidence="5">
    <location>
        <begin position="384"/>
        <end position="406"/>
    </location>
</feature>
<dbReference type="PANTHER" id="PTHR37422:SF13">
    <property type="entry name" value="LIPOPOLYSACCHARIDE BIOSYNTHESIS PROTEIN PA4999-RELATED"/>
    <property type="match status" value="1"/>
</dbReference>
<keyword evidence="3 5" id="KW-1133">Transmembrane helix</keyword>
<gene>
    <name evidence="7" type="ORF">RM573_09375</name>
</gene>
<feature type="transmembrane region" description="Helical" evidence="5">
    <location>
        <begin position="12"/>
        <end position="29"/>
    </location>
</feature>
<evidence type="ECO:0000256" key="5">
    <source>
        <dbReference type="SAM" id="Phobius"/>
    </source>
</evidence>